<reference evidence="2 3" key="1">
    <citation type="submission" date="2019-10" db="EMBL/GenBank/DDBJ databases">
        <title>Streptomyces tenebrisbrunneis sp.nov., an endogenous actinomycete isolated from of Lycium ruthenicum.</title>
        <authorList>
            <person name="Ma L."/>
        </authorList>
    </citation>
    <scope>NUCLEOTIDE SEQUENCE [LARGE SCALE GENOMIC DNA]</scope>
    <source>
        <strain evidence="2 3">TRM 66187</strain>
    </source>
</reference>
<evidence type="ECO:0000313" key="2">
    <source>
        <dbReference type="EMBL" id="KAF4405398.1"/>
    </source>
</evidence>
<dbReference type="EMBL" id="WHPN01000420">
    <property type="protein sequence ID" value="KAF4405398.1"/>
    <property type="molecule type" value="Genomic_DNA"/>
</dbReference>
<feature type="compositionally biased region" description="Pro residues" evidence="1">
    <location>
        <begin position="89"/>
        <end position="102"/>
    </location>
</feature>
<feature type="region of interest" description="Disordered" evidence="1">
    <location>
        <begin position="86"/>
        <end position="140"/>
    </location>
</feature>
<evidence type="ECO:0008006" key="4">
    <source>
        <dbReference type="Google" id="ProtNLM"/>
    </source>
</evidence>
<organism evidence="2 3">
    <name type="scientific">Streptomyces lycii</name>
    <dbReference type="NCBI Taxonomy" id="2654337"/>
    <lineage>
        <taxon>Bacteria</taxon>
        <taxon>Bacillati</taxon>
        <taxon>Actinomycetota</taxon>
        <taxon>Actinomycetes</taxon>
        <taxon>Kitasatosporales</taxon>
        <taxon>Streptomycetaceae</taxon>
        <taxon>Streptomyces</taxon>
    </lineage>
</organism>
<name>A0ABQ7FDP6_9ACTN</name>
<gene>
    <name evidence="2" type="ORF">GCU69_30550</name>
</gene>
<protein>
    <recommendedName>
        <fullName evidence="4">C2H2-type domain-containing protein</fullName>
    </recommendedName>
</protein>
<accession>A0ABQ7FDP6</accession>
<sequence>MHEAYSFACMRCGHGWEESYDIAHHRDGSGRPYVVYYAHGRRVPSPLTRPSCTLCGGSVVRIMRSGRVESARGGSLFEQAVPMAGPLFVPEPPGQGPVPPSPLSGAMSEQSERRPPRTRGAGAAPPGGEAAGESGRHRNFADLLHVFQRGRH</sequence>
<dbReference type="Proteomes" id="UP000621266">
    <property type="component" value="Unassembled WGS sequence"/>
</dbReference>
<keyword evidence="3" id="KW-1185">Reference proteome</keyword>
<proteinExistence type="predicted"/>
<evidence type="ECO:0000256" key="1">
    <source>
        <dbReference type="SAM" id="MobiDB-lite"/>
    </source>
</evidence>
<comment type="caution">
    <text evidence="2">The sequence shown here is derived from an EMBL/GenBank/DDBJ whole genome shotgun (WGS) entry which is preliminary data.</text>
</comment>
<evidence type="ECO:0000313" key="3">
    <source>
        <dbReference type="Proteomes" id="UP000621266"/>
    </source>
</evidence>
<feature type="compositionally biased region" description="Low complexity" evidence="1">
    <location>
        <begin position="118"/>
        <end position="133"/>
    </location>
</feature>